<dbReference type="InterPro" id="IPR045337">
    <property type="entry name" value="MmgE_PrpD_C"/>
</dbReference>
<dbReference type="RefSeq" id="WP_119768585.1">
    <property type="nucleotide sequence ID" value="NZ_QYUO01000001.1"/>
</dbReference>
<comment type="similarity">
    <text evidence="1">Belongs to the PrpD family.</text>
</comment>
<evidence type="ECO:0000259" key="2">
    <source>
        <dbReference type="Pfam" id="PF03972"/>
    </source>
</evidence>
<keyword evidence="5" id="KW-1185">Reference proteome</keyword>
<dbReference type="Pfam" id="PF03972">
    <property type="entry name" value="MmgE_PrpD_N"/>
    <property type="match status" value="1"/>
</dbReference>
<feature type="domain" description="MmgE/PrpD C-terminal" evidence="3">
    <location>
        <begin position="277"/>
        <end position="443"/>
    </location>
</feature>
<dbReference type="InterPro" id="IPR042183">
    <property type="entry name" value="MmgE/PrpD_sf_1"/>
</dbReference>
<evidence type="ECO:0000313" key="4">
    <source>
        <dbReference type="EMBL" id="RJF98636.1"/>
    </source>
</evidence>
<accession>A0A3A3FRG7</accession>
<organism evidence="4 5">
    <name type="scientific">Noviherbaspirillum saxi</name>
    <dbReference type="NCBI Taxonomy" id="2320863"/>
    <lineage>
        <taxon>Bacteria</taxon>
        <taxon>Pseudomonadati</taxon>
        <taxon>Pseudomonadota</taxon>
        <taxon>Betaproteobacteria</taxon>
        <taxon>Burkholderiales</taxon>
        <taxon>Oxalobacteraceae</taxon>
        <taxon>Noviherbaspirillum</taxon>
    </lineage>
</organism>
<dbReference type="Proteomes" id="UP000265955">
    <property type="component" value="Unassembled WGS sequence"/>
</dbReference>
<gene>
    <name evidence="4" type="ORF">D3871_09040</name>
</gene>
<protein>
    <submittedName>
        <fullName evidence="4">MmgE/PrpD family protein</fullName>
    </submittedName>
</protein>
<dbReference type="Pfam" id="PF19305">
    <property type="entry name" value="MmgE_PrpD_C"/>
    <property type="match status" value="1"/>
</dbReference>
<dbReference type="SUPFAM" id="SSF103378">
    <property type="entry name" value="2-methylcitrate dehydratase PrpD"/>
    <property type="match status" value="1"/>
</dbReference>
<dbReference type="InterPro" id="IPR036148">
    <property type="entry name" value="MmgE/PrpD_sf"/>
</dbReference>
<evidence type="ECO:0000256" key="1">
    <source>
        <dbReference type="ARBA" id="ARBA00006174"/>
    </source>
</evidence>
<sequence>MTTASSTTVAATETQRLASFAAGMTFEQIPAALRDSAKEHLLDTLGVAIASSGFGFAKSALQGVLALGEGGASTAIGFGDRMSAASAALVNGVLAHGLDYDDTHIAAIYHASAPVMPAALAVGEVRGASGKQVLLSYVLGLEVGCRLALAASGDFMRGGFHPTAICGTFAAAATAGKLMGLSEQQLSWGLGMCGSQAAGVLELGTSWLKRFHGGWAAHAGVIAASMARAGFVGPDTMLEGPRGLYATHIRRVPQGEQSPTHALGAVWHASAIALKPYPCCGFLHAAVDAALELRDHFNLADVERIECPLSLELHKLIAEPREDCIRPTEPYRALFSIQYVVALALVRGRVDLAAFHDEPLDEPDVLALAARVQCVDDPLSDYPAHFPGEVIVHLKSGQILRCRKSSSLGTPEFPWLRKDIVGKFMANATRVVPEAAARELVTRVLAIEQEHSLERLMSLACRPR</sequence>
<dbReference type="AlphaFoldDB" id="A0A3A3FRG7"/>
<dbReference type="InterPro" id="IPR005656">
    <property type="entry name" value="MmgE_PrpD"/>
</dbReference>
<dbReference type="InterPro" id="IPR045336">
    <property type="entry name" value="MmgE_PrpD_N"/>
</dbReference>
<reference evidence="5" key="1">
    <citation type="submission" date="2018-09" db="EMBL/GenBank/DDBJ databases">
        <authorList>
            <person name="Zhu H."/>
        </authorList>
    </citation>
    <scope>NUCLEOTIDE SEQUENCE [LARGE SCALE GENOMIC DNA]</scope>
    <source>
        <strain evidence="5">K1R23-30</strain>
    </source>
</reference>
<proteinExistence type="inferred from homology"/>
<dbReference type="OrthoDB" id="9791416at2"/>
<dbReference type="PANTHER" id="PTHR16943:SF8">
    <property type="entry name" value="2-METHYLCITRATE DEHYDRATASE"/>
    <property type="match status" value="1"/>
</dbReference>
<dbReference type="GO" id="GO:0016829">
    <property type="term" value="F:lyase activity"/>
    <property type="evidence" value="ECO:0007669"/>
    <property type="project" value="InterPro"/>
</dbReference>
<evidence type="ECO:0000313" key="5">
    <source>
        <dbReference type="Proteomes" id="UP000265955"/>
    </source>
</evidence>
<dbReference type="PANTHER" id="PTHR16943">
    <property type="entry name" value="2-METHYLCITRATE DEHYDRATASE-RELATED"/>
    <property type="match status" value="1"/>
</dbReference>
<dbReference type="Gene3D" id="1.10.4100.10">
    <property type="entry name" value="2-methylcitrate dehydratase PrpD"/>
    <property type="match status" value="1"/>
</dbReference>
<dbReference type="Gene3D" id="3.30.1330.120">
    <property type="entry name" value="2-methylcitrate dehydratase PrpD"/>
    <property type="match status" value="1"/>
</dbReference>
<feature type="domain" description="MmgE/PrpD N-terminal" evidence="2">
    <location>
        <begin position="15"/>
        <end position="249"/>
    </location>
</feature>
<dbReference type="EMBL" id="QYUO01000001">
    <property type="protein sequence ID" value="RJF98636.1"/>
    <property type="molecule type" value="Genomic_DNA"/>
</dbReference>
<dbReference type="InterPro" id="IPR042188">
    <property type="entry name" value="MmgE/PrpD_sf_2"/>
</dbReference>
<name>A0A3A3FRG7_9BURK</name>
<comment type="caution">
    <text evidence="4">The sequence shown here is derived from an EMBL/GenBank/DDBJ whole genome shotgun (WGS) entry which is preliminary data.</text>
</comment>
<evidence type="ECO:0000259" key="3">
    <source>
        <dbReference type="Pfam" id="PF19305"/>
    </source>
</evidence>